<dbReference type="AlphaFoldDB" id="A0AB33JV22"/>
<dbReference type="PROSITE" id="PS51318">
    <property type="entry name" value="TAT"/>
    <property type="match status" value="1"/>
</dbReference>
<dbReference type="PROSITE" id="PS51257">
    <property type="entry name" value="PROKAR_LIPOPROTEIN"/>
    <property type="match status" value="1"/>
</dbReference>
<dbReference type="Pfam" id="PF04314">
    <property type="entry name" value="PCuAC"/>
    <property type="match status" value="1"/>
</dbReference>
<dbReference type="PANTHER" id="PTHR36302">
    <property type="entry name" value="BLR7088 PROTEIN"/>
    <property type="match status" value="1"/>
</dbReference>
<dbReference type="Gene3D" id="2.60.40.1890">
    <property type="entry name" value="PCu(A)C copper chaperone"/>
    <property type="match status" value="1"/>
</dbReference>
<dbReference type="InterPro" id="IPR036182">
    <property type="entry name" value="PCuAC_sf"/>
</dbReference>
<accession>A0AB33JV22</accession>
<organism evidence="1">
    <name type="scientific">Kitasatospora sp. CMC57</name>
    <dbReference type="NCBI Taxonomy" id="3231513"/>
    <lineage>
        <taxon>Bacteria</taxon>
        <taxon>Bacillati</taxon>
        <taxon>Actinomycetota</taxon>
        <taxon>Actinomycetes</taxon>
        <taxon>Kitasatosporales</taxon>
        <taxon>Streptomycetaceae</taxon>
        <taxon>Kitasatospora</taxon>
    </lineage>
</organism>
<dbReference type="SUPFAM" id="SSF110087">
    <property type="entry name" value="DR1885-like metal-binding protein"/>
    <property type="match status" value="1"/>
</dbReference>
<evidence type="ECO:0000313" key="1">
    <source>
        <dbReference type="EMBL" id="BFP46902.1"/>
    </source>
</evidence>
<proteinExistence type="predicted"/>
<sequence>MSPFGRRALVGAGLAAALTVGTVLVGCGSDSPAAVAGLSVVDSYIPAPASPGGMAAGYLTVRNSGTAGDELVGVRSPGAGSVTMHRSTERTMEDVTSFPVPAHGELQLSRGGNHLMIMGWTKAPVVGDRLELQLTFAKGGTIAVQVPVEPLTYRPGSQ</sequence>
<dbReference type="InterPro" id="IPR007410">
    <property type="entry name" value="LpqE-like"/>
</dbReference>
<name>A0AB33JV22_9ACTN</name>
<dbReference type="InterPro" id="IPR058248">
    <property type="entry name" value="Lxx211020-like"/>
</dbReference>
<dbReference type="PANTHER" id="PTHR36302:SF1">
    <property type="entry name" value="COPPER CHAPERONE PCU(A)C"/>
    <property type="match status" value="1"/>
</dbReference>
<dbReference type="RefSeq" id="WP_407989285.1">
    <property type="nucleotide sequence ID" value="NZ_AP035881.2"/>
</dbReference>
<dbReference type="EMBL" id="AP035881">
    <property type="protein sequence ID" value="BFP46902.1"/>
    <property type="molecule type" value="Genomic_DNA"/>
</dbReference>
<dbReference type="InterPro" id="IPR006311">
    <property type="entry name" value="TAT_signal"/>
</dbReference>
<gene>
    <name evidence="1" type="ORF">KCMC57_32700</name>
</gene>
<protein>
    <submittedName>
        <fullName evidence="1">Copper chaperone PCu(A)C</fullName>
    </submittedName>
</protein>
<reference evidence="1" key="1">
    <citation type="submission" date="2024-07" db="EMBL/GenBank/DDBJ databases">
        <title>Complete genome sequences of cellulolytic bacteria, Kitasatospora sp. CMC57 and Streptomyces sp. CMC78, isolated from Japanese agricultural soil.</title>
        <authorList>
            <person name="Hashimoto T."/>
            <person name="Ito M."/>
            <person name="Iwamoto M."/>
            <person name="Fukahori D."/>
            <person name="Shoda T."/>
            <person name="Sakoda M."/>
            <person name="Morohoshi T."/>
            <person name="Mitsuboshi M."/>
            <person name="Nishizawa T."/>
        </authorList>
    </citation>
    <scope>NUCLEOTIDE SEQUENCE</scope>
    <source>
        <strain evidence="1">CMC57</strain>
    </source>
</reference>